<evidence type="ECO:0000313" key="3">
    <source>
        <dbReference type="Proteomes" id="UP000187209"/>
    </source>
</evidence>
<evidence type="ECO:0000313" key="2">
    <source>
        <dbReference type="EMBL" id="OMJ88216.1"/>
    </source>
</evidence>
<dbReference type="Proteomes" id="UP000187209">
    <property type="component" value="Unassembled WGS sequence"/>
</dbReference>
<sequence>MSKPPDYRKEAFKQTFFSQKDQIKRDHHILPFASITDRVKNQPVFKFSKTPSPEKSLLKIFDRQPETLDFIQGKKLTLPRHNLDIPERPKSNISTPKYIDNFLSKDQSSYNDLYKEIFKLNSCIRECEEKEKLSEGKITNLQELVRILNENNKILEEQNKNLIAKNIELENLKENNKTLEEQNKNLIAKNIELESLKEKKEEKVEEVSEGRGFIRKNTHANDFDVKLVGLFSKKTMKEMANEKDIKECLYELEIEKERYELLTEKFEGEKRKTGVLQQQVNDLNLIIKGLGEMAKENTPQKSYIQASSLECENFIKALQQKNHEQFLKLIELSDDLFSKSLENKEMHIQNNSLVKKIHENEEKNEELVQLRAHVTTLLLLIKNMRQEIKTVAYNHSKRNSVSDKEEPEFIFNDIASIAAKAKKDLVGILSTSLGRIMTFENTKKK</sequence>
<protein>
    <submittedName>
        <fullName evidence="2">Uncharacterized protein</fullName>
    </submittedName>
</protein>
<accession>A0A1R2CGY5</accession>
<dbReference type="AlphaFoldDB" id="A0A1R2CGY5"/>
<gene>
    <name evidence="2" type="ORF">SteCoe_9875</name>
</gene>
<organism evidence="2 3">
    <name type="scientific">Stentor coeruleus</name>
    <dbReference type="NCBI Taxonomy" id="5963"/>
    <lineage>
        <taxon>Eukaryota</taxon>
        <taxon>Sar</taxon>
        <taxon>Alveolata</taxon>
        <taxon>Ciliophora</taxon>
        <taxon>Postciliodesmatophora</taxon>
        <taxon>Heterotrichea</taxon>
        <taxon>Heterotrichida</taxon>
        <taxon>Stentoridae</taxon>
        <taxon>Stentor</taxon>
    </lineage>
</organism>
<evidence type="ECO:0000256" key="1">
    <source>
        <dbReference type="SAM" id="Coils"/>
    </source>
</evidence>
<keyword evidence="1" id="KW-0175">Coiled coil</keyword>
<keyword evidence="3" id="KW-1185">Reference proteome</keyword>
<name>A0A1R2CGY5_9CILI</name>
<comment type="caution">
    <text evidence="2">The sequence shown here is derived from an EMBL/GenBank/DDBJ whole genome shotgun (WGS) entry which is preliminary data.</text>
</comment>
<proteinExistence type="predicted"/>
<feature type="coiled-coil region" evidence="1">
    <location>
        <begin position="138"/>
        <end position="210"/>
    </location>
</feature>
<reference evidence="2 3" key="1">
    <citation type="submission" date="2016-11" db="EMBL/GenBank/DDBJ databases">
        <title>The macronuclear genome of Stentor coeruleus: a giant cell with tiny introns.</title>
        <authorList>
            <person name="Slabodnick M."/>
            <person name="Ruby J.G."/>
            <person name="Reiff S.B."/>
            <person name="Swart E.C."/>
            <person name="Gosai S."/>
            <person name="Prabakaran S."/>
            <person name="Witkowska E."/>
            <person name="Larue G.E."/>
            <person name="Fisher S."/>
            <person name="Freeman R.M."/>
            <person name="Gunawardena J."/>
            <person name="Chu W."/>
            <person name="Stover N.A."/>
            <person name="Gregory B.D."/>
            <person name="Nowacki M."/>
            <person name="Derisi J."/>
            <person name="Roy S.W."/>
            <person name="Marshall W.F."/>
            <person name="Sood P."/>
        </authorList>
    </citation>
    <scope>NUCLEOTIDE SEQUENCE [LARGE SCALE GENOMIC DNA]</scope>
    <source>
        <strain evidence="2">WM001</strain>
    </source>
</reference>
<dbReference type="EMBL" id="MPUH01000156">
    <property type="protein sequence ID" value="OMJ88216.1"/>
    <property type="molecule type" value="Genomic_DNA"/>
</dbReference>